<keyword evidence="4" id="KW-1185">Reference proteome</keyword>
<organism evidence="3 4">
    <name type="scientific">Mya arenaria</name>
    <name type="common">Soft-shell clam</name>
    <dbReference type="NCBI Taxonomy" id="6604"/>
    <lineage>
        <taxon>Eukaryota</taxon>
        <taxon>Metazoa</taxon>
        <taxon>Spiralia</taxon>
        <taxon>Lophotrochozoa</taxon>
        <taxon>Mollusca</taxon>
        <taxon>Bivalvia</taxon>
        <taxon>Autobranchia</taxon>
        <taxon>Heteroconchia</taxon>
        <taxon>Euheterodonta</taxon>
        <taxon>Imparidentia</taxon>
        <taxon>Neoheterodontei</taxon>
        <taxon>Myida</taxon>
        <taxon>Myoidea</taxon>
        <taxon>Myidae</taxon>
        <taxon>Mya</taxon>
    </lineage>
</organism>
<evidence type="ECO:0000313" key="3">
    <source>
        <dbReference type="EMBL" id="WAR11057.1"/>
    </source>
</evidence>
<keyword evidence="1" id="KW-0175">Coiled coil</keyword>
<feature type="chain" id="PRO_5045622724" evidence="2">
    <location>
        <begin position="22"/>
        <end position="107"/>
    </location>
</feature>
<dbReference type="EMBL" id="CP111018">
    <property type="protein sequence ID" value="WAR11057.1"/>
    <property type="molecule type" value="Genomic_DNA"/>
</dbReference>
<keyword evidence="2" id="KW-0732">Signal</keyword>
<dbReference type="Proteomes" id="UP001164746">
    <property type="component" value="Chromosome 7"/>
</dbReference>
<sequence>MDDHEFRKVLLLMLAILSVHCKCTGSTEPRCSRFEIEERLLEKLVRQEVAMEQMKDQTLVTSNRLEKCMHEVDRLTLDLNSAKDEVVELKKDLAIFKTDIMNTIEIY</sequence>
<protein>
    <submittedName>
        <fullName evidence="3">Uncharacterized protein</fullName>
    </submittedName>
</protein>
<feature type="coiled-coil region" evidence="1">
    <location>
        <begin position="37"/>
        <end position="99"/>
    </location>
</feature>
<evidence type="ECO:0000313" key="4">
    <source>
        <dbReference type="Proteomes" id="UP001164746"/>
    </source>
</evidence>
<reference evidence="3" key="1">
    <citation type="submission" date="2022-11" db="EMBL/GenBank/DDBJ databases">
        <title>Centuries of genome instability and evolution in soft-shell clam transmissible cancer (bioRxiv).</title>
        <authorList>
            <person name="Hart S.F.M."/>
            <person name="Yonemitsu M.A."/>
            <person name="Giersch R.M."/>
            <person name="Beal B.F."/>
            <person name="Arriagada G."/>
            <person name="Davis B.W."/>
            <person name="Ostrander E.A."/>
            <person name="Goff S.P."/>
            <person name="Metzger M.J."/>
        </authorList>
    </citation>
    <scope>NUCLEOTIDE SEQUENCE</scope>
    <source>
        <strain evidence="3">MELC-2E11</strain>
        <tissue evidence="3">Siphon/mantle</tissue>
    </source>
</reference>
<evidence type="ECO:0000256" key="1">
    <source>
        <dbReference type="SAM" id="Coils"/>
    </source>
</evidence>
<evidence type="ECO:0000256" key="2">
    <source>
        <dbReference type="SAM" id="SignalP"/>
    </source>
</evidence>
<name>A0ABY7EPP9_MYAAR</name>
<feature type="signal peptide" evidence="2">
    <location>
        <begin position="1"/>
        <end position="21"/>
    </location>
</feature>
<proteinExistence type="predicted"/>
<gene>
    <name evidence="3" type="ORF">MAR_036133</name>
</gene>
<accession>A0ABY7EPP9</accession>